<dbReference type="GO" id="GO:0000428">
    <property type="term" value="C:DNA-directed RNA polymerase complex"/>
    <property type="evidence" value="ECO:0007669"/>
    <property type="project" value="UniProtKB-KW"/>
</dbReference>
<dbReference type="SMART" id="SM00662">
    <property type="entry name" value="RPOLD"/>
    <property type="match status" value="1"/>
</dbReference>
<dbReference type="Proteomes" id="UP000241762">
    <property type="component" value="Chromosome"/>
</dbReference>
<comment type="subunit">
    <text evidence="11">Homodimer. The RNAP catalytic core consists of 2 alpha, 1 beta, 1 beta' and 1 omega subunit. When a sigma factor is associated with the core the holoenzyme is formed, which can initiate transcription.</text>
</comment>
<dbReference type="KEGG" id="ptc:phytr_7740"/>
<evidence type="ECO:0000256" key="9">
    <source>
        <dbReference type="ARBA" id="ARBA00033070"/>
    </source>
</evidence>
<evidence type="ECO:0000256" key="1">
    <source>
        <dbReference type="ARBA" id="ARBA00007123"/>
    </source>
</evidence>
<evidence type="ECO:0000313" key="14">
    <source>
        <dbReference type="Proteomes" id="UP000241762"/>
    </source>
</evidence>
<dbReference type="Gene3D" id="3.30.1360.10">
    <property type="entry name" value="RNA polymerase, RBP11-like subunit"/>
    <property type="match status" value="1"/>
</dbReference>
<evidence type="ECO:0000256" key="7">
    <source>
        <dbReference type="ARBA" id="ARBA00023163"/>
    </source>
</evidence>
<keyword evidence="6 11" id="KW-0548">Nucleotidyltransferase</keyword>
<dbReference type="SUPFAM" id="SSF55257">
    <property type="entry name" value="RBP11-like subunits of RNA polymerase"/>
    <property type="match status" value="1"/>
</dbReference>
<evidence type="ECO:0000256" key="4">
    <source>
        <dbReference type="ARBA" id="ARBA00022478"/>
    </source>
</evidence>
<dbReference type="EMBL" id="CP027845">
    <property type="protein sequence ID" value="AVP87710.1"/>
    <property type="molecule type" value="Genomic_DNA"/>
</dbReference>
<dbReference type="InterPro" id="IPR011263">
    <property type="entry name" value="DNA-dir_RNA_pol_RpoA/D/Rpb3"/>
</dbReference>
<dbReference type="FunFam" id="2.170.120.12:FF:000001">
    <property type="entry name" value="DNA-directed RNA polymerase subunit alpha"/>
    <property type="match status" value="1"/>
</dbReference>
<dbReference type="NCBIfam" id="TIGR02027">
    <property type="entry name" value="rpoA"/>
    <property type="match status" value="1"/>
</dbReference>
<dbReference type="InterPro" id="IPR036643">
    <property type="entry name" value="RNApol_insert_sf"/>
</dbReference>
<comment type="domain">
    <text evidence="11">The N-terminal domain is essential for RNAP assembly and basal transcription, whereas the C-terminal domain is involved in interaction with transcriptional regulators and with upstream promoter elements.</text>
</comment>
<dbReference type="Pfam" id="PF03118">
    <property type="entry name" value="RNA_pol_A_CTD"/>
    <property type="match status" value="1"/>
</dbReference>
<comment type="function">
    <text evidence="11">DNA-dependent RNA polymerase catalyzes the transcription of DNA into RNA using the four ribonucleoside triphosphates as substrates.</text>
</comment>
<evidence type="ECO:0000256" key="3">
    <source>
        <dbReference type="ARBA" id="ARBA00015972"/>
    </source>
</evidence>
<dbReference type="InterPro" id="IPR011260">
    <property type="entry name" value="RNAP_asu_C"/>
</dbReference>
<proteinExistence type="inferred from homology"/>
<evidence type="ECO:0000256" key="2">
    <source>
        <dbReference type="ARBA" id="ARBA00012418"/>
    </source>
</evidence>
<reference evidence="13 14" key="1">
    <citation type="submission" date="2018-03" db="EMBL/GenBank/DDBJ databases">
        <title>A gene transfer event suggests a long-term partnership between eustigmatophyte algae and a novel lineage of endosymbiotic bacteria.</title>
        <authorList>
            <person name="Yurchenko T."/>
            <person name="Sevcikova T."/>
            <person name="Pribyl P."/>
            <person name="El Karkouri K."/>
            <person name="Klimes V."/>
            <person name="Amaral R."/>
            <person name="Zbrankova V."/>
            <person name="Kim E."/>
            <person name="Raoult D."/>
            <person name="Santos L.M.A."/>
            <person name="Elias M."/>
        </authorList>
    </citation>
    <scope>NUCLEOTIDE SEQUENCE [LARGE SCALE GENOMIC DNA]</scope>
    <source>
        <strain evidence="13">CCALA 838</strain>
    </source>
</reference>
<keyword evidence="5 11" id="KW-0808">Transferase</keyword>
<dbReference type="Pfam" id="PF01000">
    <property type="entry name" value="RNA_pol_A_bac"/>
    <property type="match status" value="1"/>
</dbReference>
<dbReference type="GO" id="GO:0005737">
    <property type="term" value="C:cytoplasm"/>
    <property type="evidence" value="ECO:0007669"/>
    <property type="project" value="UniProtKB-ARBA"/>
</dbReference>
<keyword evidence="14" id="KW-1185">Reference proteome</keyword>
<comment type="similarity">
    <text evidence="1 11">Belongs to the RNA polymerase alpha chain family.</text>
</comment>
<dbReference type="SUPFAM" id="SSF47789">
    <property type="entry name" value="C-terminal domain of RNA polymerase alpha subunit"/>
    <property type="match status" value="1"/>
</dbReference>
<dbReference type="CDD" id="cd06928">
    <property type="entry name" value="RNAP_alpha_NTD"/>
    <property type="match status" value="1"/>
</dbReference>
<dbReference type="NCBIfam" id="NF003519">
    <property type="entry name" value="PRK05182.2-5"/>
    <property type="match status" value="1"/>
</dbReference>
<organism evidence="13 14">
    <name type="scientific">Candidatus Phycorickettsia trachydisci</name>
    <dbReference type="NCBI Taxonomy" id="2115978"/>
    <lineage>
        <taxon>Bacteria</taxon>
        <taxon>Pseudomonadati</taxon>
        <taxon>Pseudomonadota</taxon>
        <taxon>Alphaproteobacteria</taxon>
        <taxon>Rickettsiales</taxon>
        <taxon>Rickettsiaceae</taxon>
        <taxon>Candidatus Phycorickettsia</taxon>
    </lineage>
</organism>
<feature type="region of interest" description="Alpha C-terminal domain (alpha-CTD)" evidence="11">
    <location>
        <begin position="253"/>
        <end position="358"/>
    </location>
</feature>
<dbReference type="SUPFAM" id="SSF56553">
    <property type="entry name" value="Insert subdomain of RNA polymerase alpha subunit"/>
    <property type="match status" value="1"/>
</dbReference>
<dbReference type="InterPro" id="IPR036603">
    <property type="entry name" value="RBP11-like"/>
</dbReference>
<dbReference type="NCBIfam" id="NF003513">
    <property type="entry name" value="PRK05182.1-2"/>
    <property type="match status" value="1"/>
</dbReference>
<dbReference type="RefSeq" id="WP_106874561.1">
    <property type="nucleotide sequence ID" value="NZ_CP027845.1"/>
</dbReference>
<protein>
    <recommendedName>
        <fullName evidence="3 11">DNA-directed RNA polymerase subunit alpha</fullName>
        <shortName evidence="11">RNAP subunit alpha</shortName>
        <ecNumber evidence="2 11">2.7.7.6</ecNumber>
    </recommendedName>
    <alternativeName>
        <fullName evidence="9 11">RNA polymerase subunit alpha</fullName>
    </alternativeName>
    <alternativeName>
        <fullName evidence="8 11">Transcriptase subunit alpha</fullName>
    </alternativeName>
</protein>
<keyword evidence="4 11" id="KW-0240">DNA-directed RNA polymerase</keyword>
<dbReference type="InterPro" id="IPR011773">
    <property type="entry name" value="DNA-dir_RpoA"/>
</dbReference>
<evidence type="ECO:0000256" key="10">
    <source>
        <dbReference type="ARBA" id="ARBA00048552"/>
    </source>
</evidence>
<dbReference type="EC" id="2.7.7.6" evidence="2 11"/>
<dbReference type="Gene3D" id="1.10.150.20">
    <property type="entry name" value="5' to 3' exonuclease, C-terminal subdomain"/>
    <property type="match status" value="1"/>
</dbReference>
<evidence type="ECO:0000259" key="12">
    <source>
        <dbReference type="SMART" id="SM00662"/>
    </source>
</evidence>
<dbReference type="InterPro" id="IPR011262">
    <property type="entry name" value="DNA-dir_RNA_pol_insert"/>
</dbReference>
<evidence type="ECO:0000256" key="11">
    <source>
        <dbReference type="HAMAP-Rule" id="MF_00059"/>
    </source>
</evidence>
<comment type="catalytic activity">
    <reaction evidence="10 11">
        <text>RNA(n) + a ribonucleoside 5'-triphosphate = RNA(n+1) + diphosphate</text>
        <dbReference type="Rhea" id="RHEA:21248"/>
        <dbReference type="Rhea" id="RHEA-COMP:14527"/>
        <dbReference type="Rhea" id="RHEA-COMP:17342"/>
        <dbReference type="ChEBI" id="CHEBI:33019"/>
        <dbReference type="ChEBI" id="CHEBI:61557"/>
        <dbReference type="ChEBI" id="CHEBI:140395"/>
        <dbReference type="EC" id="2.7.7.6"/>
    </reaction>
</comment>
<sequence length="358" mass="40218">MSIIKPEKLITSHIGKRAMQCIAEPLERGFGVTLGNALRRVLLSSLQGGAVTFLKINGINHEFQSLHGVKEDVTDIVLNVKTMVIKMLSPKRQTLRLQAEGPCVVTAGMIETNEFVEIIDPDHVICTLDASASIDMELVCEIGRGYLPAVTIREKFGDNLPFARGHTMEYIALDALFSPIKSVFYKVENTRVGQRTDYDKLILNFETNGAVSCEDALSLAAKILQEQFSLFLVRNAQEHKVTDDDEERDDMKFNPVLLKKLSSFDLSVRAKNCLSGDNIVYIGDLVQKTEPELMKLPNFGKKSLHEILQLLDNLNREYKEDKSKAARYAQFGPLTLGMKIDDWNKEVIDKLIRKSNSI</sequence>
<feature type="region of interest" description="Alpha N-terminal domain (alpha-NTD)" evidence="11">
    <location>
        <begin position="1"/>
        <end position="236"/>
    </location>
</feature>
<dbReference type="OrthoDB" id="9805706at2"/>
<accession>A0A2P1P8V9</accession>
<feature type="domain" description="DNA-directed RNA polymerase RpoA/D/Rpb3-type" evidence="12">
    <location>
        <begin position="18"/>
        <end position="234"/>
    </location>
</feature>
<dbReference type="GO" id="GO:0006351">
    <property type="term" value="P:DNA-templated transcription"/>
    <property type="evidence" value="ECO:0007669"/>
    <property type="project" value="UniProtKB-UniRule"/>
</dbReference>
<keyword evidence="7 11" id="KW-0804">Transcription</keyword>
<dbReference type="Gene3D" id="2.170.120.12">
    <property type="entry name" value="DNA-directed RNA polymerase, insert domain"/>
    <property type="match status" value="1"/>
</dbReference>
<dbReference type="AlphaFoldDB" id="A0A2P1P8V9"/>
<dbReference type="GO" id="GO:0003899">
    <property type="term" value="F:DNA-directed RNA polymerase activity"/>
    <property type="evidence" value="ECO:0007669"/>
    <property type="project" value="UniProtKB-UniRule"/>
</dbReference>
<evidence type="ECO:0000256" key="6">
    <source>
        <dbReference type="ARBA" id="ARBA00022695"/>
    </source>
</evidence>
<evidence type="ECO:0000256" key="8">
    <source>
        <dbReference type="ARBA" id="ARBA00032524"/>
    </source>
</evidence>
<evidence type="ECO:0000313" key="13">
    <source>
        <dbReference type="EMBL" id="AVP87710.1"/>
    </source>
</evidence>
<dbReference type="HAMAP" id="MF_00059">
    <property type="entry name" value="RNApol_bact_RpoA"/>
    <property type="match status" value="1"/>
</dbReference>
<name>A0A2P1P8V9_9RICK</name>
<evidence type="ECO:0000256" key="5">
    <source>
        <dbReference type="ARBA" id="ARBA00022679"/>
    </source>
</evidence>
<gene>
    <name evidence="11" type="primary">rpoA</name>
    <name evidence="13" type="ORF">phytr_7740</name>
</gene>
<dbReference type="GO" id="GO:0046983">
    <property type="term" value="F:protein dimerization activity"/>
    <property type="evidence" value="ECO:0007669"/>
    <property type="project" value="InterPro"/>
</dbReference>
<dbReference type="GO" id="GO:0003677">
    <property type="term" value="F:DNA binding"/>
    <property type="evidence" value="ECO:0007669"/>
    <property type="project" value="UniProtKB-UniRule"/>
</dbReference>
<dbReference type="Pfam" id="PF01193">
    <property type="entry name" value="RNA_pol_L"/>
    <property type="match status" value="1"/>
</dbReference>